<proteinExistence type="predicted"/>
<protein>
    <submittedName>
        <fullName evidence="1">Uncharacterized protein</fullName>
    </submittedName>
</protein>
<organism evidence="1 2">
    <name type="scientific">Nocardia alba</name>
    <dbReference type="NCBI Taxonomy" id="225051"/>
    <lineage>
        <taxon>Bacteria</taxon>
        <taxon>Bacillati</taxon>
        <taxon>Actinomycetota</taxon>
        <taxon>Actinomycetes</taxon>
        <taxon>Mycobacteriales</taxon>
        <taxon>Nocardiaceae</taxon>
        <taxon>Nocardia</taxon>
    </lineage>
</organism>
<dbReference type="AlphaFoldDB" id="A0A4R1FPR2"/>
<dbReference type="Proteomes" id="UP000294856">
    <property type="component" value="Unassembled WGS sequence"/>
</dbReference>
<gene>
    <name evidence="1" type="ORF">DFR71_3192</name>
</gene>
<dbReference type="EMBL" id="SMFR01000002">
    <property type="protein sequence ID" value="TCJ97156.1"/>
    <property type="molecule type" value="Genomic_DNA"/>
</dbReference>
<sequence length="42" mass="4402">MSQNECKSGVTSVVFSPGSKTDKPYIKVSNTAATTKVIVLAN</sequence>
<evidence type="ECO:0000313" key="2">
    <source>
        <dbReference type="Proteomes" id="UP000294856"/>
    </source>
</evidence>
<keyword evidence="2" id="KW-1185">Reference proteome</keyword>
<dbReference type="RefSeq" id="WP_255284063.1">
    <property type="nucleotide sequence ID" value="NZ_SMFR01000002.1"/>
</dbReference>
<evidence type="ECO:0000313" key="1">
    <source>
        <dbReference type="EMBL" id="TCJ97156.1"/>
    </source>
</evidence>
<reference evidence="1 2" key="1">
    <citation type="submission" date="2019-03" db="EMBL/GenBank/DDBJ databases">
        <title>Genomic Encyclopedia of Type Strains, Phase IV (KMG-IV): sequencing the most valuable type-strain genomes for metagenomic binning, comparative biology and taxonomic classification.</title>
        <authorList>
            <person name="Goeker M."/>
        </authorList>
    </citation>
    <scope>NUCLEOTIDE SEQUENCE [LARGE SCALE GENOMIC DNA]</scope>
    <source>
        <strain evidence="1 2">DSM 44684</strain>
    </source>
</reference>
<name>A0A4R1FPR2_9NOCA</name>
<accession>A0A4R1FPR2</accession>
<comment type="caution">
    <text evidence="1">The sequence shown here is derived from an EMBL/GenBank/DDBJ whole genome shotgun (WGS) entry which is preliminary data.</text>
</comment>